<dbReference type="Proteomes" id="UP001279734">
    <property type="component" value="Unassembled WGS sequence"/>
</dbReference>
<organism evidence="1 2">
    <name type="scientific">Nepenthes gracilis</name>
    <name type="common">Slender pitcher plant</name>
    <dbReference type="NCBI Taxonomy" id="150966"/>
    <lineage>
        <taxon>Eukaryota</taxon>
        <taxon>Viridiplantae</taxon>
        <taxon>Streptophyta</taxon>
        <taxon>Embryophyta</taxon>
        <taxon>Tracheophyta</taxon>
        <taxon>Spermatophyta</taxon>
        <taxon>Magnoliopsida</taxon>
        <taxon>eudicotyledons</taxon>
        <taxon>Gunneridae</taxon>
        <taxon>Pentapetalae</taxon>
        <taxon>Caryophyllales</taxon>
        <taxon>Nepenthaceae</taxon>
        <taxon>Nepenthes</taxon>
    </lineage>
</organism>
<keyword evidence="2" id="KW-1185">Reference proteome</keyword>
<sequence length="249" mass="27516">MIYDTHLSGYEIPVTTEVVDDMSALEILVACLKPKWVGYSIPEDEDTYNEQSLILQRRCLLGIPPLVLRGILSVGKSRLLPSMSEWLLFLPVLKQGSFIFPPPMPDNALHARVPMVVYTGSAPMVDAFSEPATVSTTEHTSTAGVRVVSSEVKALDVFIRAHKAERIADEVHSYAEISTVETELHLCGAIVAKSEPTAARIDRSHLQIESDRGIKLDDMSSIMIVHHNKGFQICSWMVALETLIIHLAV</sequence>
<proteinExistence type="predicted"/>
<accession>A0AAD3SZN1</accession>
<protein>
    <submittedName>
        <fullName evidence="1">Uncharacterized protein</fullName>
    </submittedName>
</protein>
<evidence type="ECO:0000313" key="1">
    <source>
        <dbReference type="EMBL" id="GMH19946.1"/>
    </source>
</evidence>
<dbReference type="EMBL" id="BSYO01000021">
    <property type="protein sequence ID" value="GMH19946.1"/>
    <property type="molecule type" value="Genomic_DNA"/>
</dbReference>
<reference evidence="1" key="1">
    <citation type="submission" date="2023-05" db="EMBL/GenBank/DDBJ databases">
        <title>Nepenthes gracilis genome sequencing.</title>
        <authorList>
            <person name="Fukushima K."/>
        </authorList>
    </citation>
    <scope>NUCLEOTIDE SEQUENCE</scope>
    <source>
        <strain evidence="1">SING2019-196</strain>
    </source>
</reference>
<name>A0AAD3SZN1_NEPGR</name>
<evidence type="ECO:0000313" key="2">
    <source>
        <dbReference type="Proteomes" id="UP001279734"/>
    </source>
</evidence>
<dbReference type="AlphaFoldDB" id="A0AAD3SZN1"/>
<comment type="caution">
    <text evidence="1">The sequence shown here is derived from an EMBL/GenBank/DDBJ whole genome shotgun (WGS) entry which is preliminary data.</text>
</comment>
<gene>
    <name evidence="1" type="ORF">Nepgr_021787</name>
</gene>